<evidence type="ECO:0000256" key="1">
    <source>
        <dbReference type="SAM" id="Coils"/>
    </source>
</evidence>
<dbReference type="AlphaFoldDB" id="A0A9J6FWE1"/>
<keyword evidence="4" id="KW-1185">Reference proteome</keyword>
<dbReference type="VEuPathDB" id="VectorBase:HLOH_042667"/>
<dbReference type="Pfam" id="PF25298">
    <property type="entry name" value="Baculo_FP_2nd"/>
    <property type="match status" value="1"/>
</dbReference>
<evidence type="ECO:0000259" key="2">
    <source>
        <dbReference type="Pfam" id="PF25298"/>
    </source>
</evidence>
<keyword evidence="1" id="KW-0175">Coiled coil</keyword>
<feature type="domain" description="FP protein C-terminal" evidence="2">
    <location>
        <begin position="172"/>
        <end position="218"/>
    </location>
</feature>
<evidence type="ECO:0000313" key="3">
    <source>
        <dbReference type="EMBL" id="KAH9367119.1"/>
    </source>
</evidence>
<protein>
    <recommendedName>
        <fullName evidence="2">FP protein C-terminal domain-containing protein</fullName>
    </recommendedName>
</protein>
<dbReference type="Gene3D" id="3.30.70.1820">
    <property type="entry name" value="L1 transposable element, RRM domain"/>
    <property type="match status" value="1"/>
</dbReference>
<accession>A0A9J6FWE1</accession>
<evidence type="ECO:0000313" key="4">
    <source>
        <dbReference type="Proteomes" id="UP000821853"/>
    </source>
</evidence>
<dbReference type="InterPro" id="IPR057251">
    <property type="entry name" value="FP_C"/>
</dbReference>
<name>A0A9J6FWE1_HAELO</name>
<reference evidence="3 4" key="1">
    <citation type="journal article" date="2020" name="Cell">
        <title>Large-Scale Comparative Analyses of Tick Genomes Elucidate Their Genetic Diversity and Vector Capacities.</title>
        <authorList>
            <consortium name="Tick Genome and Microbiome Consortium (TIGMIC)"/>
            <person name="Jia N."/>
            <person name="Wang J."/>
            <person name="Shi W."/>
            <person name="Du L."/>
            <person name="Sun Y."/>
            <person name="Zhan W."/>
            <person name="Jiang J.F."/>
            <person name="Wang Q."/>
            <person name="Zhang B."/>
            <person name="Ji P."/>
            <person name="Bell-Sakyi L."/>
            <person name="Cui X.M."/>
            <person name="Yuan T.T."/>
            <person name="Jiang B.G."/>
            <person name="Yang W.F."/>
            <person name="Lam T.T."/>
            <person name="Chang Q.C."/>
            <person name="Ding S.J."/>
            <person name="Wang X.J."/>
            <person name="Zhu J.G."/>
            <person name="Ruan X.D."/>
            <person name="Zhao L."/>
            <person name="Wei J.T."/>
            <person name="Ye R.Z."/>
            <person name="Que T.C."/>
            <person name="Du C.H."/>
            <person name="Zhou Y.H."/>
            <person name="Cheng J.X."/>
            <person name="Dai P.F."/>
            <person name="Guo W.B."/>
            <person name="Han X.H."/>
            <person name="Huang E.J."/>
            <person name="Li L.F."/>
            <person name="Wei W."/>
            <person name="Gao Y.C."/>
            <person name="Liu J.Z."/>
            <person name="Shao H.Z."/>
            <person name="Wang X."/>
            <person name="Wang C.C."/>
            <person name="Yang T.C."/>
            <person name="Huo Q.B."/>
            <person name="Li W."/>
            <person name="Chen H.Y."/>
            <person name="Chen S.E."/>
            <person name="Zhou L.G."/>
            <person name="Ni X.B."/>
            <person name="Tian J.H."/>
            <person name="Sheng Y."/>
            <person name="Liu T."/>
            <person name="Pan Y.S."/>
            <person name="Xia L.Y."/>
            <person name="Li J."/>
            <person name="Zhao F."/>
            <person name="Cao W.C."/>
        </authorList>
    </citation>
    <scope>NUCLEOTIDE SEQUENCE [LARGE SCALE GENOMIC DNA]</scope>
    <source>
        <strain evidence="3">HaeL-2018</strain>
    </source>
</reference>
<gene>
    <name evidence="3" type="ORF">HPB48_014743</name>
</gene>
<sequence>MVRSMEFINAQFKNFKKELSAVVAENKKLKEENECLRQQCTENAQHIKDLAAKLTPCDQYSRRYNLEIKGVAETDSENVLQLVQRVCAVLKEPVLPSDIDACYRVPTRGTEKNIIVQFKSRQQRDRVLEKARKKRIAFGSLHPTGEQGESTNTDGGTGGGVPIYINEHLCHSIKRLLGMAIARKRERFVWTRNGKIFARKHERSALQHILTVADLSKIA</sequence>
<dbReference type="Proteomes" id="UP000821853">
    <property type="component" value="Chromosome 2"/>
</dbReference>
<comment type="caution">
    <text evidence="3">The sequence shown here is derived from an EMBL/GenBank/DDBJ whole genome shotgun (WGS) entry which is preliminary data.</text>
</comment>
<dbReference type="PANTHER" id="PTHR11505">
    <property type="entry name" value="L1 TRANSPOSABLE ELEMENT-RELATED"/>
    <property type="match status" value="1"/>
</dbReference>
<dbReference type="OrthoDB" id="7479742at2759"/>
<dbReference type="InterPro" id="IPR004244">
    <property type="entry name" value="Transposase_22"/>
</dbReference>
<dbReference type="EMBL" id="JABSTR010000004">
    <property type="protein sequence ID" value="KAH9367119.1"/>
    <property type="molecule type" value="Genomic_DNA"/>
</dbReference>
<organism evidence="3 4">
    <name type="scientific">Haemaphysalis longicornis</name>
    <name type="common">Bush tick</name>
    <dbReference type="NCBI Taxonomy" id="44386"/>
    <lineage>
        <taxon>Eukaryota</taxon>
        <taxon>Metazoa</taxon>
        <taxon>Ecdysozoa</taxon>
        <taxon>Arthropoda</taxon>
        <taxon>Chelicerata</taxon>
        <taxon>Arachnida</taxon>
        <taxon>Acari</taxon>
        <taxon>Parasitiformes</taxon>
        <taxon>Ixodida</taxon>
        <taxon>Ixodoidea</taxon>
        <taxon>Ixodidae</taxon>
        <taxon>Haemaphysalinae</taxon>
        <taxon>Haemaphysalis</taxon>
    </lineage>
</organism>
<feature type="coiled-coil region" evidence="1">
    <location>
        <begin position="12"/>
        <end position="46"/>
    </location>
</feature>
<proteinExistence type="predicted"/>